<comment type="similarity">
    <text evidence="2">Belongs to the Mediator complex subunit 17 family.</text>
</comment>
<evidence type="ECO:0000313" key="7">
    <source>
        <dbReference type="Proteomes" id="UP000019116"/>
    </source>
</evidence>
<dbReference type="GO" id="GO:0006357">
    <property type="term" value="P:regulation of transcription by RNA polymerase II"/>
    <property type="evidence" value="ECO:0007669"/>
    <property type="project" value="InterPro"/>
</dbReference>
<dbReference type="Gramene" id="TraesPARA_EIv1.0_2616220.1">
    <property type="protein sequence ID" value="TraesPARA_EIv1.0_2616220.1.CDS"/>
    <property type="gene ID" value="TraesPARA_EIv1.0_2616220"/>
</dbReference>
<keyword evidence="3" id="KW-0805">Transcription regulation</keyword>
<dbReference type="InterPro" id="IPR019313">
    <property type="entry name" value="Mediator_Med17"/>
</dbReference>
<reference evidence="6" key="1">
    <citation type="submission" date="2018-08" db="EMBL/GenBank/DDBJ databases">
        <authorList>
            <person name="Rossello M."/>
        </authorList>
    </citation>
    <scope>NUCLEOTIDE SEQUENCE [LARGE SCALE GENOMIC DNA]</scope>
    <source>
        <strain evidence="6">cv. Chinese Spring</strain>
    </source>
</reference>
<dbReference type="Proteomes" id="UP000019116">
    <property type="component" value="Chromosome 7D"/>
</dbReference>
<dbReference type="EnsemblPlants" id="TraesCS7D02G447100.2">
    <property type="protein sequence ID" value="TraesCS7D02G447100.2"/>
    <property type="gene ID" value="TraesCS7D02G447100"/>
</dbReference>
<dbReference type="PANTHER" id="PTHR13114:SF7">
    <property type="entry name" value="MEDIATOR OF RNA POLYMERASE II TRANSCRIPTION SUBUNIT 17"/>
    <property type="match status" value="1"/>
</dbReference>
<protein>
    <submittedName>
        <fullName evidence="6">Mediator complex subunit 17</fullName>
    </submittedName>
</protein>
<evidence type="ECO:0000256" key="2">
    <source>
        <dbReference type="ARBA" id="ARBA00005635"/>
    </source>
</evidence>
<dbReference type="GO" id="GO:0003712">
    <property type="term" value="F:transcription coregulator activity"/>
    <property type="evidence" value="ECO:0007669"/>
    <property type="project" value="InterPro"/>
</dbReference>
<dbReference type="AlphaFoldDB" id="A0A3B6TWM3"/>
<sequence>MAAMGDDLRLDFDKLPIKRLEATDEAGNEHYPPDGSSEAQRLAAIRRVDFSWVVERDAKKAKKAAAEDAAHKAWPWQGLHESLQLAQQELTVVLDLISAVEANDTVAVAATISKPKPLPDEVLVDMAVSAATKLQRLRHLGQYFKQSAKTMEQQFQKEARFYGSLIRLQQNWKVKRQRGNAPGSNSFMFDVVDTSQLDTTAMSRLSSLPLVPIDQDSSAEDDASENDDVNKSVKQAHSIFRNIHKSIFEEQVFDMVIRETFVQTQGINVTGMREDFLQLAIGQESLLCLSLAISGQDSDSEMVGHEEHTNSEANLVLATTNGKQEPLKSGASGFLSPKSLEIYLLHMFHDNILKKVRDKYRNIVRYQSPAHTAEPAGDECGLLGHFCMTVAHKIFSNKVQLELESVVSRVPYLHLQSLPTWHSRTSSWSICLRVPQPILAADRLTKPSDNGEPKYKSSRTQFNTKIVLKDGQISLLGEGSPSIAGSLTRKLSDGYLINSYSCDLEDLPTMVLQQVASQVISWLHEEAQVLGTSVTRDFLGLYFDLDHGDTTLGLVAHVDPDDAYGCVSWYLTVDQPAEEDRKALAADDPWAEEKCRFLGYLSLEVLYSTLMDLINLCGTGAHPLR</sequence>
<dbReference type="GO" id="GO:0016592">
    <property type="term" value="C:mediator complex"/>
    <property type="evidence" value="ECO:0007669"/>
    <property type="project" value="InterPro"/>
</dbReference>
<organism evidence="6">
    <name type="scientific">Triticum aestivum</name>
    <name type="common">Wheat</name>
    <dbReference type="NCBI Taxonomy" id="4565"/>
    <lineage>
        <taxon>Eukaryota</taxon>
        <taxon>Viridiplantae</taxon>
        <taxon>Streptophyta</taxon>
        <taxon>Embryophyta</taxon>
        <taxon>Tracheophyta</taxon>
        <taxon>Spermatophyta</taxon>
        <taxon>Magnoliopsida</taxon>
        <taxon>Liliopsida</taxon>
        <taxon>Poales</taxon>
        <taxon>Poaceae</taxon>
        <taxon>BOP clade</taxon>
        <taxon>Pooideae</taxon>
        <taxon>Triticodae</taxon>
        <taxon>Triticeae</taxon>
        <taxon>Triticinae</taxon>
        <taxon>Triticum</taxon>
    </lineage>
</organism>
<accession>A0A3B6TWM3</accession>
<comment type="subcellular location">
    <subcellularLocation>
        <location evidence="1">Nucleus</location>
    </subcellularLocation>
</comment>
<reference evidence="6" key="2">
    <citation type="submission" date="2018-10" db="UniProtKB">
        <authorList>
            <consortium name="EnsemblPlants"/>
        </authorList>
    </citation>
    <scope>IDENTIFICATION</scope>
</reference>
<dbReference type="PANTHER" id="PTHR13114">
    <property type="entry name" value="MEDIATOR OF RNA POLYMERASE II TRANSCRIPTION SUBUNIT 17"/>
    <property type="match status" value="1"/>
</dbReference>
<gene>
    <name evidence="6" type="primary">LOC123166579</name>
</gene>
<evidence type="ECO:0000256" key="1">
    <source>
        <dbReference type="ARBA" id="ARBA00004123"/>
    </source>
</evidence>
<evidence type="ECO:0000256" key="4">
    <source>
        <dbReference type="ARBA" id="ARBA00023163"/>
    </source>
</evidence>
<proteinExistence type="inferred from homology"/>
<dbReference type="Gramene" id="TraesCS7D02G447100.2">
    <property type="protein sequence ID" value="TraesCS7D02G447100.2"/>
    <property type="gene ID" value="TraesCS7D02G447100"/>
</dbReference>
<evidence type="ECO:0000256" key="5">
    <source>
        <dbReference type="ARBA" id="ARBA00023242"/>
    </source>
</evidence>
<keyword evidence="7" id="KW-1185">Reference proteome</keyword>
<name>A0A3B6TWM3_WHEAT</name>
<keyword evidence="5" id="KW-0539">Nucleus</keyword>
<evidence type="ECO:0000256" key="3">
    <source>
        <dbReference type="ARBA" id="ARBA00023015"/>
    </source>
</evidence>
<evidence type="ECO:0000313" key="6">
    <source>
        <dbReference type="EnsemblPlants" id="TraesCS7D02G447100.2"/>
    </source>
</evidence>
<keyword evidence="4" id="KW-0804">Transcription</keyword>